<dbReference type="InterPro" id="IPR048329">
    <property type="entry name" value="PcRGLX_1st"/>
</dbReference>
<dbReference type="InterPro" id="IPR045793">
    <property type="entry name" value="PcRGLX/YetA-like"/>
</dbReference>
<accession>A0A939EXY1</accession>
<evidence type="ECO:0000259" key="4">
    <source>
        <dbReference type="Pfam" id="PF21346"/>
    </source>
</evidence>
<sequence length="909" mass="99758">MPHFLLSRRAFVRTSLLAGASFSLVPAWADYLADNSAAAPNEPVPLRWLFGAASGQATGVTWGVPWPKGKHKRNIAFTLRTQQGEAVPVQSWPLAFWPDGSLKWSAHAAVLDPARTPGLSLRAGKGTNASGIRVAESATAVTIDTGKIQCQLSKQGTSFLTISRGGQALATNGQLVLLTQDSVDTEPAGTVRTQEFTGEISGLTVEQTGPVRVVVKLEGQHRQTAGTRAWLPFVLRLYFYAGSEAVRIMHTITYDGDESRDFIKGVGVRCTVPLSAPLHDRHVRFMGEERGVFAEAVRGLTGLRRDPGPAITDAQVAGQATPDSKEFPAAVARNLEYIPAFGDYTLVQPSADSFTVRKRTRPGFSWLTAATGRRAAGLAYVGSPTGGLAFGIRNFWQSHPAQLDIRNAATAQANVTMWLWAPDAPPMDLRFYHDGMGQDTFAKQREGLDITYEDYEPGFGTPKGVARTSELMLWALPATPAATELAALAETLQAPPVLACTPAYLQAQAVFGGNWSVPDPAVPAKAAIENQLGKYFDFYKKQVDQRSWYGFWNYGDVMHSYDESRHVWKYDIGGFAWDNSELSTDMWLWYYFLRTGRADVFRMAEAMTRHTGEVDVHHLGPFAPLGSRHNVLHWGDSAKQLRISTAANRRFYYYLTADERVGDLLREQVPAAKVLLAIQPGRKLPQDDPRKSGTTPTEAYCSFGTDWGAIAAAWLTEWERTGNPEIKQKLLNSMRTLAAQPHGFFTGSALLDVETGKFRLSTDTKPYAQHLNAVFGLPEICAELVALVDMPEFRQAWLAYCELYNASEAEQAARLGESLGKLNLRQGHSRLTAYAAQQKKDKILAQRAWQEFYHASGGFTSHQPARQLQGPQVLNSVEEIPDVSTNAVAQWGLAAIQCLALVGEAIPAK</sequence>
<evidence type="ECO:0000313" key="5">
    <source>
        <dbReference type="EMBL" id="MBO0358657.1"/>
    </source>
</evidence>
<dbReference type="InterPro" id="IPR006311">
    <property type="entry name" value="TAT_signal"/>
</dbReference>
<organism evidence="5 6">
    <name type="scientific">Hymenobacter telluris</name>
    <dbReference type="NCBI Taxonomy" id="2816474"/>
    <lineage>
        <taxon>Bacteria</taxon>
        <taxon>Pseudomonadati</taxon>
        <taxon>Bacteroidota</taxon>
        <taxon>Cytophagia</taxon>
        <taxon>Cytophagales</taxon>
        <taxon>Hymenobacteraceae</taxon>
        <taxon>Hymenobacter</taxon>
    </lineage>
</organism>
<protein>
    <submittedName>
        <fullName evidence="5">Tat pathway signal sequence domain protein</fullName>
    </submittedName>
</protein>
<feature type="domain" description="PcRGLX/YetA-like C-terminal alpha/alpha toroid" evidence="4">
    <location>
        <begin position="495"/>
        <end position="906"/>
    </location>
</feature>
<dbReference type="PANTHER" id="PTHR40081">
    <property type="entry name" value="CONCANAVALIN A-LIKE LECTIN/GLUCANASE"/>
    <property type="match status" value="1"/>
</dbReference>
<feature type="signal peptide" evidence="1">
    <location>
        <begin position="1"/>
        <end position="29"/>
    </location>
</feature>
<evidence type="ECO:0000259" key="2">
    <source>
        <dbReference type="Pfam" id="PF19501"/>
    </source>
</evidence>
<evidence type="ECO:0000256" key="1">
    <source>
        <dbReference type="SAM" id="SignalP"/>
    </source>
</evidence>
<dbReference type="EMBL" id="JAFLQZ010000006">
    <property type="protein sequence ID" value="MBO0358657.1"/>
    <property type="molecule type" value="Genomic_DNA"/>
</dbReference>
<evidence type="ECO:0000313" key="6">
    <source>
        <dbReference type="Proteomes" id="UP000664144"/>
    </source>
</evidence>
<dbReference type="InterPro" id="IPR048331">
    <property type="entry name" value="PcRGLX/YetA_3rd"/>
</dbReference>
<keyword evidence="6" id="KW-1185">Reference proteome</keyword>
<proteinExistence type="predicted"/>
<dbReference type="InterPro" id="IPR048330">
    <property type="entry name" value="PcRGLX/YetA_2nd"/>
</dbReference>
<evidence type="ECO:0000259" key="3">
    <source>
        <dbReference type="Pfam" id="PF21345"/>
    </source>
</evidence>
<dbReference type="Pfam" id="PF21345">
    <property type="entry name" value="PcRGLX_2nd"/>
    <property type="match status" value="1"/>
</dbReference>
<keyword evidence="1" id="KW-0732">Signal</keyword>
<dbReference type="Pfam" id="PF19501">
    <property type="entry name" value="PcRGLX_1st"/>
    <property type="match status" value="1"/>
</dbReference>
<dbReference type="RefSeq" id="WP_206984583.1">
    <property type="nucleotide sequence ID" value="NZ_JAFLQZ010000006.1"/>
</dbReference>
<dbReference type="PROSITE" id="PS51318">
    <property type="entry name" value="TAT"/>
    <property type="match status" value="1"/>
</dbReference>
<comment type="caution">
    <text evidence="5">The sequence shown here is derived from an EMBL/GenBank/DDBJ whole genome shotgun (WGS) entry which is preliminary data.</text>
</comment>
<gene>
    <name evidence="5" type="ORF">J0X19_11930</name>
</gene>
<feature type="chain" id="PRO_5038127639" evidence="1">
    <location>
        <begin position="30"/>
        <end position="909"/>
    </location>
</feature>
<dbReference type="Proteomes" id="UP000664144">
    <property type="component" value="Unassembled WGS sequence"/>
</dbReference>
<dbReference type="PANTHER" id="PTHR40081:SF1">
    <property type="entry name" value="TAT PATHWAY SIGNAL SEQUENCE DOMAIN PROTEIN"/>
    <property type="match status" value="1"/>
</dbReference>
<name>A0A939EXY1_9BACT</name>
<dbReference type="Pfam" id="PF21346">
    <property type="entry name" value="PcRGLX_3rd"/>
    <property type="match status" value="1"/>
</dbReference>
<dbReference type="AlphaFoldDB" id="A0A939EXY1"/>
<feature type="domain" description="PcRGLX/YetA-like N-terminal RIFT barrel" evidence="2">
    <location>
        <begin position="44"/>
        <end position="120"/>
    </location>
</feature>
<reference evidence="5" key="1">
    <citation type="submission" date="2021-03" db="EMBL/GenBank/DDBJ databases">
        <authorList>
            <person name="Kim M.K."/>
        </authorList>
    </citation>
    <scope>NUCLEOTIDE SEQUENCE</scope>
    <source>
        <strain evidence="5">BT186</strain>
    </source>
</reference>
<feature type="domain" description="PcRGLX/YetA-like central beta-sandwich" evidence="3">
    <location>
        <begin position="132"/>
        <end position="489"/>
    </location>
</feature>